<reference evidence="2 3" key="1">
    <citation type="journal article" date="2021" name="Elife">
        <title>Chloroplast acquisition without the gene transfer in kleptoplastic sea slugs, Plakobranchus ocellatus.</title>
        <authorList>
            <person name="Maeda T."/>
            <person name="Takahashi S."/>
            <person name="Yoshida T."/>
            <person name="Shimamura S."/>
            <person name="Takaki Y."/>
            <person name="Nagai Y."/>
            <person name="Toyoda A."/>
            <person name="Suzuki Y."/>
            <person name="Arimoto A."/>
            <person name="Ishii H."/>
            <person name="Satoh N."/>
            <person name="Nishiyama T."/>
            <person name="Hasebe M."/>
            <person name="Maruyama T."/>
            <person name="Minagawa J."/>
            <person name="Obokata J."/>
            <person name="Shigenobu S."/>
        </authorList>
    </citation>
    <scope>NUCLEOTIDE SEQUENCE [LARGE SCALE GENOMIC DNA]</scope>
</reference>
<dbReference type="EMBL" id="BLXT01000055">
    <property type="protein sequence ID" value="GFN74203.1"/>
    <property type="molecule type" value="Genomic_DNA"/>
</dbReference>
<protein>
    <submittedName>
        <fullName evidence="2">von Willebrand factor d and egf domain-containing protein-like</fullName>
    </submittedName>
</protein>
<proteinExistence type="predicted"/>
<organism evidence="2 3">
    <name type="scientific">Plakobranchus ocellatus</name>
    <dbReference type="NCBI Taxonomy" id="259542"/>
    <lineage>
        <taxon>Eukaryota</taxon>
        <taxon>Metazoa</taxon>
        <taxon>Spiralia</taxon>
        <taxon>Lophotrochozoa</taxon>
        <taxon>Mollusca</taxon>
        <taxon>Gastropoda</taxon>
        <taxon>Heterobranchia</taxon>
        <taxon>Euthyneura</taxon>
        <taxon>Panpulmonata</taxon>
        <taxon>Sacoglossa</taxon>
        <taxon>Placobranchoidea</taxon>
        <taxon>Plakobranchidae</taxon>
        <taxon>Plakobranchus</taxon>
    </lineage>
</organism>
<dbReference type="SUPFAM" id="SSF48726">
    <property type="entry name" value="Immunoglobulin"/>
    <property type="match status" value="1"/>
</dbReference>
<dbReference type="PROSITE" id="PS50835">
    <property type="entry name" value="IG_LIKE"/>
    <property type="match status" value="1"/>
</dbReference>
<sequence length="201" mass="22092">MAEYKWLRVLRDVSVGGDGVFKIALYLPAPTERSRQDARVMISAEVSCAPTALRTACRHQISLKKKHILTACHISNACYSDGEVDKVDSSRKCAVAQNRTEWTIIQTTQQPHQQLAFFPTLSGPNSDFLMTCRFASKTIFDTITMTWLVNGQKVASEILSTGNTEAFISVEQLPNTGKLTCELETGGASFRSGSVNLAVRS</sequence>
<feature type="domain" description="Ig-like" evidence="1">
    <location>
        <begin position="111"/>
        <end position="198"/>
    </location>
</feature>
<evidence type="ECO:0000259" key="1">
    <source>
        <dbReference type="PROSITE" id="PS50835"/>
    </source>
</evidence>
<dbReference type="InterPro" id="IPR036179">
    <property type="entry name" value="Ig-like_dom_sf"/>
</dbReference>
<comment type="caution">
    <text evidence="2">The sequence shown here is derived from an EMBL/GenBank/DDBJ whole genome shotgun (WGS) entry which is preliminary data.</text>
</comment>
<evidence type="ECO:0000313" key="3">
    <source>
        <dbReference type="Proteomes" id="UP000735302"/>
    </source>
</evidence>
<accession>A0AAV3XT23</accession>
<dbReference type="InterPro" id="IPR007110">
    <property type="entry name" value="Ig-like_dom"/>
</dbReference>
<name>A0AAV3XT23_9GAST</name>
<dbReference type="Proteomes" id="UP000735302">
    <property type="component" value="Unassembled WGS sequence"/>
</dbReference>
<keyword evidence="3" id="KW-1185">Reference proteome</keyword>
<evidence type="ECO:0000313" key="2">
    <source>
        <dbReference type="EMBL" id="GFN74203.1"/>
    </source>
</evidence>
<dbReference type="AlphaFoldDB" id="A0AAV3XT23"/>
<gene>
    <name evidence="2" type="ORF">PoB_000070900</name>
</gene>